<dbReference type="Proteomes" id="UP001211907">
    <property type="component" value="Unassembled WGS sequence"/>
</dbReference>
<accession>A0AAD5SSW3</accession>
<evidence type="ECO:0000313" key="3">
    <source>
        <dbReference type="Proteomes" id="UP001211907"/>
    </source>
</evidence>
<organism evidence="2 3">
    <name type="scientific">Physocladia obscura</name>
    <dbReference type="NCBI Taxonomy" id="109957"/>
    <lineage>
        <taxon>Eukaryota</taxon>
        <taxon>Fungi</taxon>
        <taxon>Fungi incertae sedis</taxon>
        <taxon>Chytridiomycota</taxon>
        <taxon>Chytridiomycota incertae sedis</taxon>
        <taxon>Chytridiomycetes</taxon>
        <taxon>Chytridiales</taxon>
        <taxon>Chytriomycetaceae</taxon>
        <taxon>Physocladia</taxon>
    </lineage>
</organism>
<dbReference type="AlphaFoldDB" id="A0AAD5SSW3"/>
<sequence>HLASKAASAPSNNSPTAQEAFDYDSVSPTSATLKRNEIDSNGAEKGSNWEELDSPLSDEEIAAEPHVVLSAEESLQERYPVSYLNPTFSKPLERPWLPLAVAGWWQLLPRYISEPDLEAELENAKIETKSAPNILHHNSETVNIFRSQIPGDGDEGSKNIESRHTQAGVITSNSEGLSLSLDSIAHSYKLDKFRHLKGMRRGSMSKGLVVVGIKDHTTKDCTTKSVEQLQSVVIVGDPEGIGKDHKI</sequence>
<proteinExistence type="predicted"/>
<name>A0AAD5SSW3_9FUNG</name>
<dbReference type="EMBL" id="JADGJH010002885">
    <property type="protein sequence ID" value="KAJ3094268.1"/>
    <property type="molecule type" value="Genomic_DNA"/>
</dbReference>
<comment type="caution">
    <text evidence="2">The sequence shown here is derived from an EMBL/GenBank/DDBJ whole genome shotgun (WGS) entry which is preliminary data.</text>
</comment>
<protein>
    <submittedName>
        <fullName evidence="2">Uncharacterized protein</fullName>
    </submittedName>
</protein>
<evidence type="ECO:0000313" key="2">
    <source>
        <dbReference type="EMBL" id="KAJ3094268.1"/>
    </source>
</evidence>
<feature type="compositionally biased region" description="Low complexity" evidence="1">
    <location>
        <begin position="1"/>
        <end position="15"/>
    </location>
</feature>
<feature type="region of interest" description="Disordered" evidence="1">
    <location>
        <begin position="1"/>
        <end position="54"/>
    </location>
</feature>
<feature type="non-terminal residue" evidence="2">
    <location>
        <position position="247"/>
    </location>
</feature>
<keyword evidence="3" id="KW-1185">Reference proteome</keyword>
<evidence type="ECO:0000256" key="1">
    <source>
        <dbReference type="SAM" id="MobiDB-lite"/>
    </source>
</evidence>
<gene>
    <name evidence="2" type="ORF">HK100_006210</name>
</gene>
<reference evidence="2" key="1">
    <citation type="submission" date="2020-05" db="EMBL/GenBank/DDBJ databases">
        <title>Phylogenomic resolution of chytrid fungi.</title>
        <authorList>
            <person name="Stajich J.E."/>
            <person name="Amses K."/>
            <person name="Simmons R."/>
            <person name="Seto K."/>
            <person name="Myers J."/>
            <person name="Bonds A."/>
            <person name="Quandt C.A."/>
            <person name="Barry K."/>
            <person name="Liu P."/>
            <person name="Grigoriev I."/>
            <person name="Longcore J.E."/>
            <person name="James T.Y."/>
        </authorList>
    </citation>
    <scope>NUCLEOTIDE SEQUENCE</scope>
    <source>
        <strain evidence="2">JEL0513</strain>
    </source>
</reference>